<dbReference type="NCBIfam" id="NF006093">
    <property type="entry name" value="PRK08245.1"/>
    <property type="match status" value="1"/>
</dbReference>
<evidence type="ECO:0000313" key="2">
    <source>
        <dbReference type="Proteomes" id="UP001172630"/>
    </source>
</evidence>
<dbReference type="RefSeq" id="WP_285882157.1">
    <property type="nucleotide sequence ID" value="NZ_JARFYN010000037.1"/>
</dbReference>
<comment type="caution">
    <text evidence="1">The sequence shown here is derived from an EMBL/GenBank/DDBJ whole genome shotgun (WGS) entry which is preliminary data.</text>
</comment>
<dbReference type="Pfam" id="PF03737">
    <property type="entry name" value="RraA-like"/>
    <property type="match status" value="1"/>
</dbReference>
<sequence length="241" mass="26042">MSNFVLSSETRNKLMGVATPTIATALFKRGLRNQFIQDVRPLSPKKANMVGQAFTLRYIPAREDLNTIDVFRNPEHPQRAAVEACPPGAVLVMDSRKDARAASAGSILISRLQVRGVAGVVTDGGFRDSPEIANLDIPAYHHRPSAPTNLTLHQAIEMNVPIGCADVAVFPGDVLVGDNEGVIVIPAHLADEIADEAVEMTAYEDFVTEEVLSGATIIGLYPATSDAPKIKFAEWRKKNGR</sequence>
<gene>
    <name evidence="1" type="ORF">PY650_24320</name>
</gene>
<dbReference type="CDD" id="cd16841">
    <property type="entry name" value="RraA_family"/>
    <property type="match status" value="1"/>
</dbReference>
<name>A0ABT7KJA7_9HYPH</name>
<keyword evidence="2" id="KW-1185">Reference proteome</keyword>
<dbReference type="Proteomes" id="UP001172630">
    <property type="component" value="Unassembled WGS sequence"/>
</dbReference>
<dbReference type="SUPFAM" id="SSF89562">
    <property type="entry name" value="RraA-like"/>
    <property type="match status" value="1"/>
</dbReference>
<dbReference type="EMBL" id="JARFYN010000037">
    <property type="protein sequence ID" value="MDL2408711.1"/>
    <property type="molecule type" value="Genomic_DNA"/>
</dbReference>
<protein>
    <submittedName>
        <fullName evidence="1">Ribonuclease activity regulator RraA</fullName>
    </submittedName>
</protein>
<reference evidence="1" key="1">
    <citation type="submission" date="2023-06" db="EMBL/GenBank/DDBJ databases">
        <title>Phylogenetic Diversity of Rhizobium strains.</title>
        <authorList>
            <person name="Moura F.T."/>
            <person name="Helene L.C.F."/>
            <person name="Hungria M."/>
        </authorList>
    </citation>
    <scope>NUCLEOTIDE SEQUENCE</scope>
    <source>
        <strain evidence="1">CCGE524</strain>
    </source>
</reference>
<dbReference type="InterPro" id="IPR036704">
    <property type="entry name" value="RraA/RraA-like_sf"/>
</dbReference>
<dbReference type="Gene3D" id="3.50.30.40">
    <property type="entry name" value="Ribonuclease E inhibitor RraA/RraA-like"/>
    <property type="match status" value="1"/>
</dbReference>
<accession>A0ABT7KJA7</accession>
<dbReference type="InterPro" id="IPR005493">
    <property type="entry name" value="RraA/RraA-like"/>
</dbReference>
<proteinExistence type="predicted"/>
<organism evidence="1 2">
    <name type="scientific">Rhizobium calliandrae</name>
    <dbReference type="NCBI Taxonomy" id="1312182"/>
    <lineage>
        <taxon>Bacteria</taxon>
        <taxon>Pseudomonadati</taxon>
        <taxon>Pseudomonadota</taxon>
        <taxon>Alphaproteobacteria</taxon>
        <taxon>Hyphomicrobiales</taxon>
        <taxon>Rhizobiaceae</taxon>
        <taxon>Rhizobium/Agrobacterium group</taxon>
        <taxon>Rhizobium</taxon>
    </lineage>
</organism>
<dbReference type="PANTHER" id="PTHR33254:SF16">
    <property type="entry name" value="BLR3842 PROTEIN"/>
    <property type="match status" value="1"/>
</dbReference>
<evidence type="ECO:0000313" key="1">
    <source>
        <dbReference type="EMBL" id="MDL2408711.1"/>
    </source>
</evidence>
<dbReference type="PANTHER" id="PTHR33254">
    <property type="entry name" value="4-HYDROXY-4-METHYL-2-OXOGLUTARATE ALDOLASE 3-RELATED"/>
    <property type="match status" value="1"/>
</dbReference>